<dbReference type="AlphaFoldDB" id="A0A1F6GME9"/>
<feature type="domain" description="N-acetyltransferase" evidence="5">
    <location>
        <begin position="215"/>
        <end position="362"/>
    </location>
</feature>
<dbReference type="PROSITE" id="PS51186">
    <property type="entry name" value="GNAT"/>
    <property type="match status" value="1"/>
</dbReference>
<dbReference type="CDD" id="cd04301">
    <property type="entry name" value="NAT_SF"/>
    <property type="match status" value="1"/>
</dbReference>
<dbReference type="Pfam" id="PF13508">
    <property type="entry name" value="Acetyltransf_7"/>
    <property type="match status" value="1"/>
</dbReference>
<evidence type="ECO:0000256" key="2">
    <source>
        <dbReference type="ARBA" id="ARBA00022679"/>
    </source>
</evidence>
<dbReference type="InterPro" id="IPR010167">
    <property type="entry name" value="NH2A_AcTrfase"/>
</dbReference>
<evidence type="ECO:0000313" key="6">
    <source>
        <dbReference type="EMBL" id="OGG99240.1"/>
    </source>
</evidence>
<evidence type="ECO:0000256" key="1">
    <source>
        <dbReference type="ARBA" id="ARBA00015231"/>
    </source>
</evidence>
<evidence type="ECO:0000256" key="4">
    <source>
        <dbReference type="ARBA" id="ARBA00033251"/>
    </source>
</evidence>
<dbReference type="EMBL" id="MFNF01000060">
    <property type="protein sequence ID" value="OGG99240.1"/>
    <property type="molecule type" value="Genomic_DNA"/>
</dbReference>
<dbReference type="SUPFAM" id="SSF55729">
    <property type="entry name" value="Acyl-CoA N-acyltransferases (Nat)"/>
    <property type="match status" value="1"/>
</dbReference>
<comment type="caution">
    <text evidence="6">The sequence shown here is derived from an EMBL/GenBank/DDBJ whole genome shotgun (WGS) entry which is preliminary data.</text>
</comment>
<accession>A0A1F6GME9</accession>
<protein>
    <recommendedName>
        <fullName evidence="1">Amino-acid acetyltransferase</fullName>
    </recommendedName>
    <alternativeName>
        <fullName evidence="4">N-acetylglutamate synthase</fullName>
    </alternativeName>
</protein>
<dbReference type="Gene3D" id="3.40.630.30">
    <property type="match status" value="1"/>
</dbReference>
<dbReference type="InterPro" id="IPR016181">
    <property type="entry name" value="Acyl_CoA_acyltransferase"/>
</dbReference>
<dbReference type="Proteomes" id="UP000177583">
    <property type="component" value="Unassembled WGS sequence"/>
</dbReference>
<name>A0A1F6GME9_9PROT</name>
<sequence length="364" mass="40821">MVAPHPYRTCKEKAMRQSIEREMLEVLELFYYATSFQGRRFLCCFGPGAMVSEMLLDLRLLNRARLEVCLLAPGLDPAHLPPGYPVVPVGNPRELEQALKKGLMPLLPSAAGGLMEHAFALAKTFKVSRILWLGQEPGLLCGGKLQSFLDLGELKALVEGEESMNFDREFLGALWRELEHSKQEWVFVEAKSGALFQEVFTHQGCGTLVARSYQKSITQAQVSDLLDVMLLMRPYAKSGVILPVGEEQLAQEIGNYWVYRLGGSIVVTARTRVLGDWVELGKFCSLPRYQGKGRARELVAKIAEEMAAQGAKFLFALTVEPKMGTFFERMGFEQVDRETLPKAWAQGYDFSRPSVAYRLTLQSK</sequence>
<gene>
    <name evidence="6" type="ORF">A2557_10255</name>
</gene>
<evidence type="ECO:0000256" key="3">
    <source>
        <dbReference type="ARBA" id="ARBA00023315"/>
    </source>
</evidence>
<reference evidence="6 7" key="1">
    <citation type="journal article" date="2016" name="Nat. Commun.">
        <title>Thousands of microbial genomes shed light on interconnected biogeochemical processes in an aquifer system.</title>
        <authorList>
            <person name="Anantharaman K."/>
            <person name="Brown C.T."/>
            <person name="Hug L.A."/>
            <person name="Sharon I."/>
            <person name="Castelle C.J."/>
            <person name="Probst A.J."/>
            <person name="Thomas B.C."/>
            <person name="Singh A."/>
            <person name="Wilkins M.J."/>
            <person name="Karaoz U."/>
            <person name="Brodie E.L."/>
            <person name="Williams K.H."/>
            <person name="Hubbard S.S."/>
            <person name="Banfield J.F."/>
        </authorList>
    </citation>
    <scope>NUCLEOTIDE SEQUENCE [LARGE SCALE GENOMIC DNA]</scope>
</reference>
<dbReference type="PANTHER" id="PTHR30602:SF12">
    <property type="entry name" value="AMINO-ACID ACETYLTRANSFERASE NAGS1, CHLOROPLASTIC-RELATED"/>
    <property type="match status" value="1"/>
</dbReference>
<proteinExistence type="predicted"/>
<keyword evidence="2" id="KW-0808">Transferase</keyword>
<keyword evidence="3" id="KW-0012">Acyltransferase</keyword>
<dbReference type="GO" id="GO:0005737">
    <property type="term" value="C:cytoplasm"/>
    <property type="evidence" value="ECO:0007669"/>
    <property type="project" value="InterPro"/>
</dbReference>
<organism evidence="6 7">
    <name type="scientific">Candidatus Lambdaproteobacteria bacterium RIFOXYD2_FULL_56_26</name>
    <dbReference type="NCBI Taxonomy" id="1817773"/>
    <lineage>
        <taxon>Bacteria</taxon>
        <taxon>Pseudomonadati</taxon>
        <taxon>Pseudomonadota</taxon>
        <taxon>Candidatus Lambdaproteobacteria</taxon>
    </lineage>
</organism>
<evidence type="ECO:0000313" key="7">
    <source>
        <dbReference type="Proteomes" id="UP000177583"/>
    </source>
</evidence>
<dbReference type="PANTHER" id="PTHR30602">
    <property type="entry name" value="AMINO-ACID ACETYLTRANSFERASE"/>
    <property type="match status" value="1"/>
</dbReference>
<dbReference type="GO" id="GO:0004042">
    <property type="term" value="F:L-glutamate N-acetyltransferase activity"/>
    <property type="evidence" value="ECO:0007669"/>
    <property type="project" value="InterPro"/>
</dbReference>
<dbReference type="InterPro" id="IPR000182">
    <property type="entry name" value="GNAT_dom"/>
</dbReference>
<evidence type="ECO:0000259" key="5">
    <source>
        <dbReference type="PROSITE" id="PS51186"/>
    </source>
</evidence>
<dbReference type="GO" id="GO:0006526">
    <property type="term" value="P:L-arginine biosynthetic process"/>
    <property type="evidence" value="ECO:0007669"/>
    <property type="project" value="InterPro"/>
</dbReference>